<dbReference type="PhylomeDB" id="A0A0D2X1Y3"/>
<evidence type="ECO:0000313" key="10">
    <source>
        <dbReference type="Proteomes" id="UP000008743"/>
    </source>
</evidence>
<comment type="similarity">
    <text evidence="2">Belongs to the protein prenyltransferase subunit beta family.</text>
</comment>
<evidence type="ECO:0000256" key="4">
    <source>
        <dbReference type="ARBA" id="ARBA00022679"/>
    </source>
</evidence>
<keyword evidence="4 9" id="KW-0808">Transferase</keyword>
<dbReference type="AlphaFoldDB" id="A0A0D2X1Y3"/>
<dbReference type="EMBL" id="KE346362">
    <property type="protein sequence ID" value="KJE91609.1"/>
    <property type="molecule type" value="Genomic_DNA"/>
</dbReference>
<name>A0A0D2X1Y3_CAPO3</name>
<dbReference type="PANTHER" id="PTHR11774:SF4">
    <property type="entry name" value="GERANYLGERANYL TRANSFERASE TYPE-1 SUBUNIT BETA"/>
    <property type="match status" value="1"/>
</dbReference>
<evidence type="ECO:0000256" key="5">
    <source>
        <dbReference type="ARBA" id="ARBA00022723"/>
    </source>
</evidence>
<dbReference type="Pfam" id="PF00432">
    <property type="entry name" value="Prenyltrans"/>
    <property type="match status" value="1"/>
</dbReference>
<dbReference type="GO" id="GO:0005953">
    <property type="term" value="C:CAAX-protein geranylgeranyltransferase complex"/>
    <property type="evidence" value="ECO:0007669"/>
    <property type="project" value="TreeGrafter"/>
</dbReference>
<evidence type="ECO:0000259" key="8">
    <source>
        <dbReference type="Pfam" id="PF00432"/>
    </source>
</evidence>
<keyword evidence="7" id="KW-0862">Zinc</keyword>
<dbReference type="GO" id="GO:0004662">
    <property type="term" value="F:CAAX-protein geranylgeranyltransferase activity"/>
    <property type="evidence" value="ECO:0007669"/>
    <property type="project" value="TreeGrafter"/>
</dbReference>
<dbReference type="SUPFAM" id="SSF48239">
    <property type="entry name" value="Terpenoid cyclases/Protein prenyltransferases"/>
    <property type="match status" value="1"/>
</dbReference>
<organism evidence="9 10">
    <name type="scientific">Capsaspora owczarzaki (strain ATCC 30864)</name>
    <dbReference type="NCBI Taxonomy" id="595528"/>
    <lineage>
        <taxon>Eukaryota</taxon>
        <taxon>Filasterea</taxon>
        <taxon>Capsaspora</taxon>
    </lineage>
</organism>
<protein>
    <submittedName>
        <fullName evidence="9">Geranylgeranyltransferase beta subunit</fullName>
    </submittedName>
</protein>
<dbReference type="InParanoid" id="A0A0D2X1Y3"/>
<dbReference type="Gene3D" id="1.50.10.20">
    <property type="match status" value="1"/>
</dbReference>
<keyword evidence="5" id="KW-0479">Metal-binding</keyword>
<dbReference type="Proteomes" id="UP000008743">
    <property type="component" value="Unassembled WGS sequence"/>
</dbReference>
<evidence type="ECO:0000256" key="7">
    <source>
        <dbReference type="ARBA" id="ARBA00022833"/>
    </source>
</evidence>
<dbReference type="GO" id="GO:0046872">
    <property type="term" value="F:metal ion binding"/>
    <property type="evidence" value="ECO:0007669"/>
    <property type="project" value="UniProtKB-KW"/>
</dbReference>
<accession>A0A0D2X1Y3</accession>
<reference evidence="10" key="1">
    <citation type="submission" date="2011-02" db="EMBL/GenBank/DDBJ databases">
        <title>The Genome Sequence of Capsaspora owczarzaki ATCC 30864.</title>
        <authorList>
            <person name="Russ C."/>
            <person name="Cuomo C."/>
            <person name="Burger G."/>
            <person name="Gray M.W."/>
            <person name="Holland P.W.H."/>
            <person name="King N."/>
            <person name="Lang F.B.F."/>
            <person name="Roger A.J."/>
            <person name="Ruiz-Trillo I."/>
            <person name="Young S.K."/>
            <person name="Zeng Q."/>
            <person name="Gargeya S."/>
            <person name="Alvarado L."/>
            <person name="Berlin A."/>
            <person name="Chapman S.B."/>
            <person name="Chen Z."/>
            <person name="Freedman E."/>
            <person name="Gellesch M."/>
            <person name="Goldberg J."/>
            <person name="Griggs A."/>
            <person name="Gujja S."/>
            <person name="Heilman E."/>
            <person name="Heiman D."/>
            <person name="Howarth C."/>
            <person name="Mehta T."/>
            <person name="Neiman D."/>
            <person name="Pearson M."/>
            <person name="Roberts A."/>
            <person name="Saif S."/>
            <person name="Shea T."/>
            <person name="Shenoy N."/>
            <person name="Sisk P."/>
            <person name="Stolte C."/>
            <person name="Sykes S."/>
            <person name="White J."/>
            <person name="Yandava C."/>
            <person name="Haas B."/>
            <person name="Nusbaum C."/>
            <person name="Birren B."/>
        </authorList>
    </citation>
    <scope>NUCLEOTIDE SEQUENCE</scope>
    <source>
        <strain evidence="10">ATCC 30864</strain>
    </source>
</reference>
<keyword evidence="3" id="KW-0637">Prenyltransferase</keyword>
<evidence type="ECO:0000256" key="3">
    <source>
        <dbReference type="ARBA" id="ARBA00022602"/>
    </source>
</evidence>
<keyword evidence="6" id="KW-0677">Repeat</keyword>
<dbReference type="eggNOG" id="KOG0367">
    <property type="taxonomic scope" value="Eukaryota"/>
</dbReference>
<gene>
    <name evidence="9" type="ORF">CAOG_002726</name>
</gene>
<dbReference type="PANTHER" id="PTHR11774">
    <property type="entry name" value="GERANYLGERANYL TRANSFERASE TYPE BETA SUBUNIT"/>
    <property type="match status" value="1"/>
</dbReference>
<dbReference type="FunCoup" id="A0A0D2X1Y3">
    <property type="interactions" value="224"/>
</dbReference>
<evidence type="ECO:0000256" key="2">
    <source>
        <dbReference type="ARBA" id="ARBA00010497"/>
    </source>
</evidence>
<dbReference type="InterPro" id="IPR001330">
    <property type="entry name" value="Prenyltrans"/>
</dbReference>
<dbReference type="OrthoDB" id="24893at2759"/>
<dbReference type="STRING" id="595528.A0A0D2X1Y3"/>
<sequence length="345" mass="37629">MSDSGSATIDTQETFIRQRHAKYFAMCLKVLPRSMATLDTQRMTLVYFAVSGLDLLNSLALIESRRAAIIDWVYAMQVLPDKDNPGLNAQACGFRPGSSVGAPYNPKCEAQACLKHDSGHLAMSFTALSVLAVLGDDFSRVNRQAIVQSMRALQSDSGEFFATADKNESDVRFLYCACVVSHLIKDWSGVNKATAVAYIKSRQTYDGSFAAAPGLEGHAGYTFLCVASLYLMDQLDEVYTKVEQDRIIRWCIMRQQTGFTGRPGKLVDSCYSFWVGGTLKILGAYDLVDRTCLRGFLLSTQSTTTGGLAKSPDTLAGVGEPDVLPLDAAINMSERASQHAASLKF</sequence>
<evidence type="ECO:0000313" key="9">
    <source>
        <dbReference type="EMBL" id="KJE91609.1"/>
    </source>
</evidence>
<feature type="domain" description="Prenyltransferase alpha-alpha toroid" evidence="8">
    <location>
        <begin position="16"/>
        <end position="314"/>
    </location>
</feature>
<comment type="cofactor">
    <cofactor evidence="1">
        <name>Zn(2+)</name>
        <dbReference type="ChEBI" id="CHEBI:29105"/>
    </cofactor>
</comment>
<dbReference type="InterPro" id="IPR008930">
    <property type="entry name" value="Terpenoid_cyclase/PrenylTrfase"/>
</dbReference>
<keyword evidence="10" id="KW-1185">Reference proteome</keyword>
<proteinExistence type="inferred from homology"/>
<evidence type="ECO:0000256" key="6">
    <source>
        <dbReference type="ARBA" id="ARBA00022737"/>
    </source>
</evidence>
<dbReference type="InterPro" id="IPR045089">
    <property type="entry name" value="PGGT1B-like"/>
</dbReference>
<evidence type="ECO:0000256" key="1">
    <source>
        <dbReference type="ARBA" id="ARBA00001947"/>
    </source>
</evidence>